<reference evidence="2 3" key="1">
    <citation type="submission" date="2020-05" db="EMBL/GenBank/DDBJ databases">
        <title>MicrobeNet Type strains.</title>
        <authorList>
            <person name="Nicholson A.C."/>
        </authorList>
    </citation>
    <scope>NUCLEOTIDE SEQUENCE [LARGE SCALE GENOMIC DNA]</scope>
    <source>
        <strain evidence="2 3">JCM 3224</strain>
    </source>
</reference>
<evidence type="ECO:0000256" key="1">
    <source>
        <dbReference type="SAM" id="SignalP"/>
    </source>
</evidence>
<organism evidence="2 3">
    <name type="scientific">Nocardia uniformis</name>
    <dbReference type="NCBI Taxonomy" id="53432"/>
    <lineage>
        <taxon>Bacteria</taxon>
        <taxon>Bacillati</taxon>
        <taxon>Actinomycetota</taxon>
        <taxon>Actinomycetes</taxon>
        <taxon>Mycobacteriales</taxon>
        <taxon>Nocardiaceae</taxon>
        <taxon>Nocardia</taxon>
    </lineage>
</organism>
<keyword evidence="3" id="KW-1185">Reference proteome</keyword>
<evidence type="ECO:0000313" key="3">
    <source>
        <dbReference type="Proteomes" id="UP000586827"/>
    </source>
</evidence>
<dbReference type="AlphaFoldDB" id="A0A849CEN5"/>
<dbReference type="EMBL" id="JABELX010000006">
    <property type="protein sequence ID" value="NNH71721.1"/>
    <property type="molecule type" value="Genomic_DNA"/>
</dbReference>
<comment type="caution">
    <text evidence="2">The sequence shown here is derived from an EMBL/GenBank/DDBJ whole genome shotgun (WGS) entry which is preliminary data.</text>
</comment>
<accession>A0A849CEN5</accession>
<evidence type="ECO:0000313" key="2">
    <source>
        <dbReference type="EMBL" id="NNH71721.1"/>
    </source>
</evidence>
<gene>
    <name evidence="2" type="ORF">HLB23_17950</name>
</gene>
<feature type="chain" id="PRO_5032985420" evidence="1">
    <location>
        <begin position="34"/>
        <end position="98"/>
    </location>
</feature>
<proteinExistence type="predicted"/>
<dbReference type="Proteomes" id="UP000586827">
    <property type="component" value="Unassembled WGS sequence"/>
</dbReference>
<name>A0A849CEN5_9NOCA</name>
<dbReference type="RefSeq" id="WP_212761655.1">
    <property type="nucleotide sequence ID" value="NZ_JABELX010000006.1"/>
</dbReference>
<sequence>MIEEVSSMQRILASLLTAAALMTPALLATPAAAQPLPNTQPVGSSMFGLSMLFGSSEDDHDCYPDPRFVTGSAGKAVCYTREEYIDGLIRSLTTGSFG</sequence>
<feature type="signal peptide" evidence="1">
    <location>
        <begin position="1"/>
        <end position="33"/>
    </location>
</feature>
<protein>
    <submittedName>
        <fullName evidence="2">Uncharacterized protein</fullName>
    </submittedName>
</protein>
<keyword evidence="1" id="KW-0732">Signal</keyword>